<dbReference type="SUPFAM" id="SSF56300">
    <property type="entry name" value="Metallo-dependent phosphatases"/>
    <property type="match status" value="1"/>
</dbReference>
<evidence type="ECO:0000256" key="4">
    <source>
        <dbReference type="ARBA" id="ARBA00022801"/>
    </source>
</evidence>
<keyword evidence="5 6" id="KW-0269">Exonuclease</keyword>
<dbReference type="Proteomes" id="UP000050430">
    <property type="component" value="Unassembled WGS sequence"/>
</dbReference>
<comment type="caution">
    <text evidence="8">The sequence shown here is derived from an EMBL/GenBank/DDBJ whole genome shotgun (WGS) entry which is preliminary data.</text>
</comment>
<evidence type="ECO:0000256" key="1">
    <source>
        <dbReference type="ARBA" id="ARBA00010555"/>
    </source>
</evidence>
<feature type="domain" description="Calcineurin-like phosphoesterase" evidence="7">
    <location>
        <begin position="1"/>
        <end position="234"/>
    </location>
</feature>
<dbReference type="InterPro" id="IPR029052">
    <property type="entry name" value="Metallo-depent_PP-like"/>
</dbReference>
<dbReference type="GO" id="GO:0006310">
    <property type="term" value="P:DNA recombination"/>
    <property type="evidence" value="ECO:0007669"/>
    <property type="project" value="UniProtKB-KW"/>
</dbReference>
<dbReference type="InterPro" id="IPR041796">
    <property type="entry name" value="Mre11_N"/>
</dbReference>
<organism evidence="8 9">
    <name type="scientific">Leptolinea tardivitalis</name>
    <dbReference type="NCBI Taxonomy" id="229920"/>
    <lineage>
        <taxon>Bacteria</taxon>
        <taxon>Bacillati</taxon>
        <taxon>Chloroflexota</taxon>
        <taxon>Anaerolineae</taxon>
        <taxon>Anaerolineales</taxon>
        <taxon>Anaerolineaceae</taxon>
        <taxon>Leptolinea</taxon>
    </lineage>
</organism>
<keyword evidence="6" id="KW-0233">DNA recombination</keyword>
<accession>A0A0P6WQB1</accession>
<protein>
    <recommendedName>
        <fullName evidence="2 6">Nuclease SbcCD subunit D</fullName>
    </recommendedName>
</protein>
<dbReference type="EMBL" id="LGCK01000012">
    <property type="protein sequence ID" value="KPL70972.1"/>
    <property type="molecule type" value="Genomic_DNA"/>
</dbReference>
<comment type="subunit">
    <text evidence="6">Heterodimer of SbcC and SbcD.</text>
</comment>
<dbReference type="RefSeq" id="WP_062422692.1">
    <property type="nucleotide sequence ID" value="NZ_BBYA01000011.1"/>
</dbReference>
<dbReference type="STRING" id="229920.ADM99_11745"/>
<proteinExistence type="inferred from homology"/>
<keyword evidence="6" id="KW-0235">DNA replication</keyword>
<keyword evidence="4 6" id="KW-0378">Hydrolase</keyword>
<evidence type="ECO:0000256" key="3">
    <source>
        <dbReference type="ARBA" id="ARBA00022722"/>
    </source>
</evidence>
<comment type="function">
    <text evidence="6">SbcCD cleaves DNA hairpin structures. These structures can inhibit DNA replication and are intermediates in certain DNA recombination reactions. The complex acts as a 3'-&gt;5' double strand exonuclease that can open hairpins. It also has a 5' single-strand endonuclease activity.</text>
</comment>
<evidence type="ECO:0000256" key="2">
    <source>
        <dbReference type="ARBA" id="ARBA00013365"/>
    </source>
</evidence>
<dbReference type="InterPro" id="IPR004843">
    <property type="entry name" value="Calcineurin-like_PHP"/>
</dbReference>
<dbReference type="GO" id="GO:0006260">
    <property type="term" value="P:DNA replication"/>
    <property type="evidence" value="ECO:0007669"/>
    <property type="project" value="UniProtKB-KW"/>
</dbReference>
<keyword evidence="3 6" id="KW-0540">Nuclease</keyword>
<dbReference type="NCBIfam" id="TIGR00619">
    <property type="entry name" value="sbcd"/>
    <property type="match status" value="1"/>
</dbReference>
<dbReference type="Gene3D" id="3.60.21.10">
    <property type="match status" value="1"/>
</dbReference>
<dbReference type="OrthoDB" id="9773856at2"/>
<reference evidence="8 9" key="1">
    <citation type="submission" date="2015-07" db="EMBL/GenBank/DDBJ databases">
        <title>Genome sequence of Leptolinea tardivitalis DSM 16556.</title>
        <authorList>
            <person name="Hemp J."/>
            <person name="Ward L.M."/>
            <person name="Pace L.A."/>
            <person name="Fischer W.W."/>
        </authorList>
    </citation>
    <scope>NUCLEOTIDE SEQUENCE [LARGE SCALE GENOMIC DNA]</scope>
    <source>
        <strain evidence="8 9">YMTK-2</strain>
    </source>
</reference>
<evidence type="ECO:0000259" key="7">
    <source>
        <dbReference type="Pfam" id="PF00149"/>
    </source>
</evidence>
<keyword evidence="9" id="KW-1185">Reference proteome</keyword>
<comment type="similarity">
    <text evidence="1 6">Belongs to the SbcD family.</text>
</comment>
<keyword evidence="6" id="KW-0255">Endonuclease</keyword>
<dbReference type="PANTHER" id="PTHR30337">
    <property type="entry name" value="COMPONENT OF ATP-DEPENDENT DSDNA EXONUCLEASE"/>
    <property type="match status" value="1"/>
</dbReference>
<dbReference type="AlphaFoldDB" id="A0A0P6WQB1"/>
<dbReference type="PANTHER" id="PTHR30337:SF0">
    <property type="entry name" value="NUCLEASE SBCCD SUBUNIT D"/>
    <property type="match status" value="1"/>
</dbReference>
<dbReference type="CDD" id="cd00840">
    <property type="entry name" value="MPP_Mre11_N"/>
    <property type="match status" value="1"/>
</dbReference>
<evidence type="ECO:0000313" key="9">
    <source>
        <dbReference type="Proteomes" id="UP000050430"/>
    </source>
</evidence>
<gene>
    <name evidence="6" type="primary">sbcD</name>
    <name evidence="8" type="ORF">ADM99_11745</name>
</gene>
<evidence type="ECO:0000313" key="8">
    <source>
        <dbReference type="EMBL" id="KPL70972.1"/>
    </source>
</evidence>
<dbReference type="InterPro" id="IPR050535">
    <property type="entry name" value="DNA_Repair-Maintenance_Comp"/>
</dbReference>
<evidence type="ECO:0000256" key="5">
    <source>
        <dbReference type="ARBA" id="ARBA00022839"/>
    </source>
</evidence>
<dbReference type="GO" id="GO:0004519">
    <property type="term" value="F:endonuclease activity"/>
    <property type="evidence" value="ECO:0007669"/>
    <property type="project" value="UniProtKB-KW"/>
</dbReference>
<dbReference type="InterPro" id="IPR004593">
    <property type="entry name" value="SbcD"/>
</dbReference>
<evidence type="ECO:0000256" key="6">
    <source>
        <dbReference type="RuleBase" id="RU363069"/>
    </source>
</evidence>
<dbReference type="GO" id="GO:0008408">
    <property type="term" value="F:3'-5' exonuclease activity"/>
    <property type="evidence" value="ECO:0007669"/>
    <property type="project" value="InterPro"/>
</dbReference>
<sequence>MRILHFADAHIDIASQRRRDPESGLPIRVLDFLKALDAIVKTAIDEKVDLVLFAGDAYKDRTPVPTYQREWGRRIMRLSQAGIQTLLLVGNHDLPPASGRANALQEFDTLEVPHVKVLAKPAFLSPVDLEGLPLQIIALPWISRSGMLATLAANGETAVNVLEELENRITRVVEQWLEKADPSIPIVLTAHGMVQGAELGSERTISLGSDLTFPGSLVKDPRIAYSALGHIHKYQDLNKGSQPPVIYPGSIERVDFGEVQDEKGFVIATIEPGKPTVVERRILSGRRFIDRYIKLDTAEDIPVKIEHAMPSEKEITDSIFRLTMEYPRSLEPMIDEPGIRQAAETALEFHLVRKVRMEARSRVGDGVGIGSLPPDEQLDIYWRASKVNADDRQSLNELARSIIASADGMADVQTP</sequence>
<name>A0A0P6WQB1_9CHLR</name>
<dbReference type="Pfam" id="PF00149">
    <property type="entry name" value="Metallophos"/>
    <property type="match status" value="1"/>
</dbReference>